<evidence type="ECO:0000256" key="12">
    <source>
        <dbReference type="HAMAP-Rule" id="MF_00034"/>
    </source>
</evidence>
<evidence type="ECO:0000256" key="10">
    <source>
        <dbReference type="ARBA" id="ARBA00023172"/>
    </source>
</evidence>
<dbReference type="SUPFAM" id="SSF53098">
    <property type="entry name" value="Ribonuclease H-like"/>
    <property type="match status" value="1"/>
</dbReference>
<keyword evidence="7 12" id="KW-0378">Hydrolase</keyword>
<evidence type="ECO:0000256" key="2">
    <source>
        <dbReference type="ARBA" id="ARBA00022490"/>
    </source>
</evidence>
<comment type="caution">
    <text evidence="14">The sequence shown here is derived from an EMBL/GenBank/DDBJ whole genome shotgun (WGS) entry which is preliminary data.</text>
</comment>
<feature type="binding site" evidence="12">
    <location>
        <position position="11"/>
    </location>
    <ligand>
        <name>Mg(2+)</name>
        <dbReference type="ChEBI" id="CHEBI:18420"/>
        <label>1</label>
    </ligand>
</feature>
<evidence type="ECO:0000256" key="1">
    <source>
        <dbReference type="ARBA" id="ARBA00009518"/>
    </source>
</evidence>
<keyword evidence="6 12" id="KW-0227">DNA damage</keyword>
<dbReference type="CDD" id="cd16962">
    <property type="entry name" value="RuvC"/>
    <property type="match status" value="1"/>
</dbReference>
<dbReference type="InterPro" id="IPR020563">
    <property type="entry name" value="X-over_junc_endoDNase_Mg_BS"/>
</dbReference>
<keyword evidence="5 12" id="KW-0255">Endonuclease</keyword>
<dbReference type="InterPro" id="IPR036397">
    <property type="entry name" value="RNaseH_sf"/>
</dbReference>
<feature type="active site" evidence="12">
    <location>
        <position position="143"/>
    </location>
</feature>
<keyword evidence="4 12" id="KW-0479">Metal-binding</keyword>
<dbReference type="NCBIfam" id="TIGR00228">
    <property type="entry name" value="ruvC"/>
    <property type="match status" value="1"/>
</dbReference>
<comment type="subcellular location">
    <subcellularLocation>
        <location evidence="12">Cytoplasm</location>
    </subcellularLocation>
</comment>
<dbReference type="PRINTS" id="PR00696">
    <property type="entry name" value="RSOLVASERUVC"/>
</dbReference>
<evidence type="ECO:0000313" key="14">
    <source>
        <dbReference type="EMBL" id="MFC7291659.1"/>
    </source>
</evidence>
<feature type="binding site" evidence="12">
    <location>
        <position position="71"/>
    </location>
    <ligand>
        <name>Mg(2+)</name>
        <dbReference type="ChEBI" id="CHEBI:18420"/>
        <label>2</label>
    </ligand>
</feature>
<dbReference type="Gene3D" id="3.30.420.10">
    <property type="entry name" value="Ribonuclease H-like superfamily/Ribonuclease H"/>
    <property type="match status" value="1"/>
</dbReference>
<evidence type="ECO:0000256" key="7">
    <source>
        <dbReference type="ARBA" id="ARBA00022801"/>
    </source>
</evidence>
<evidence type="ECO:0000256" key="3">
    <source>
        <dbReference type="ARBA" id="ARBA00022722"/>
    </source>
</evidence>
<evidence type="ECO:0000313" key="15">
    <source>
        <dbReference type="Proteomes" id="UP001596492"/>
    </source>
</evidence>
<comment type="cofactor">
    <cofactor evidence="12">
        <name>Mg(2+)</name>
        <dbReference type="ChEBI" id="CHEBI:18420"/>
    </cofactor>
    <text evidence="12">Binds 2 Mg(2+) ion per subunit.</text>
</comment>
<protein>
    <recommendedName>
        <fullName evidence="12 13">Crossover junction endodeoxyribonuclease RuvC</fullName>
        <ecNumber evidence="12 13">3.1.21.10</ecNumber>
    </recommendedName>
    <alternativeName>
        <fullName evidence="12">Holliday junction nuclease RuvC</fullName>
    </alternativeName>
    <alternativeName>
        <fullName evidence="12">Holliday junction resolvase RuvC</fullName>
    </alternativeName>
</protein>
<gene>
    <name evidence="12 14" type="primary">ruvC</name>
    <name evidence="14" type="ORF">ACFQS8_08530</name>
</gene>
<dbReference type="HAMAP" id="MF_00034">
    <property type="entry name" value="RuvC"/>
    <property type="match status" value="1"/>
</dbReference>
<dbReference type="InterPro" id="IPR002176">
    <property type="entry name" value="X-over_junc_endoDNase_RuvC"/>
</dbReference>
<keyword evidence="3 12" id="KW-0540">Nuclease</keyword>
<dbReference type="PANTHER" id="PTHR30194">
    <property type="entry name" value="CROSSOVER JUNCTION ENDODEOXYRIBONUCLEASE RUVC"/>
    <property type="match status" value="1"/>
</dbReference>
<evidence type="ECO:0000256" key="13">
    <source>
        <dbReference type="NCBIfam" id="TIGR00228"/>
    </source>
</evidence>
<dbReference type="RefSeq" id="WP_382166895.1">
    <property type="nucleotide sequence ID" value="NZ_JBHTBR010000004.1"/>
</dbReference>
<dbReference type="Proteomes" id="UP001596492">
    <property type="component" value="Unassembled WGS sequence"/>
</dbReference>
<dbReference type="EC" id="3.1.21.10" evidence="12 13"/>
<dbReference type="PANTHER" id="PTHR30194:SF3">
    <property type="entry name" value="CROSSOVER JUNCTION ENDODEOXYRIBONUCLEASE RUVC"/>
    <property type="match status" value="1"/>
</dbReference>
<keyword evidence="15" id="KW-1185">Reference proteome</keyword>
<comment type="subunit">
    <text evidence="12">Homodimer which binds Holliday junction (HJ) DNA. The HJ becomes 2-fold symmetrical on binding to RuvC with unstacked arms; it has a different conformation from HJ DNA in complex with RuvA. In the full resolvosome a probable DNA-RuvA(4)-RuvB(12)-RuvC(2) complex forms which resolves the HJ.</text>
</comment>
<comment type="similarity">
    <text evidence="1 12">Belongs to the RuvC family.</text>
</comment>
<keyword evidence="11 12" id="KW-0234">DNA repair</keyword>
<comment type="catalytic activity">
    <reaction evidence="12">
        <text>Endonucleolytic cleavage at a junction such as a reciprocal single-stranded crossover between two homologous DNA duplexes (Holliday junction).</text>
        <dbReference type="EC" id="3.1.21.10"/>
    </reaction>
</comment>
<dbReference type="InterPro" id="IPR012337">
    <property type="entry name" value="RNaseH-like_sf"/>
</dbReference>
<keyword evidence="9 12" id="KW-0238">DNA-binding</keyword>
<reference evidence="15" key="1">
    <citation type="journal article" date="2019" name="Int. J. Syst. Evol. Microbiol.">
        <title>The Global Catalogue of Microorganisms (GCM) 10K type strain sequencing project: providing services to taxonomists for standard genome sequencing and annotation.</title>
        <authorList>
            <consortium name="The Broad Institute Genomics Platform"/>
            <consortium name="The Broad Institute Genome Sequencing Center for Infectious Disease"/>
            <person name="Wu L."/>
            <person name="Ma J."/>
        </authorList>
    </citation>
    <scope>NUCLEOTIDE SEQUENCE [LARGE SCALE GENOMIC DNA]</scope>
    <source>
        <strain evidence="15">CCUG 51308</strain>
    </source>
</reference>
<evidence type="ECO:0000256" key="4">
    <source>
        <dbReference type="ARBA" id="ARBA00022723"/>
    </source>
</evidence>
<dbReference type="Pfam" id="PF02075">
    <property type="entry name" value="RuvC"/>
    <property type="match status" value="1"/>
</dbReference>
<accession>A0ABW2IKH3</accession>
<keyword evidence="10 12" id="KW-0233">DNA recombination</keyword>
<dbReference type="EMBL" id="JBHTBR010000004">
    <property type="protein sequence ID" value="MFC7291659.1"/>
    <property type="molecule type" value="Genomic_DNA"/>
</dbReference>
<name>A0ABW2IKH3_9PROT</name>
<feature type="active site" evidence="12">
    <location>
        <position position="11"/>
    </location>
</feature>
<organism evidence="14 15">
    <name type="scientific">Hirschia litorea</name>
    <dbReference type="NCBI Taxonomy" id="1199156"/>
    <lineage>
        <taxon>Bacteria</taxon>
        <taxon>Pseudomonadati</taxon>
        <taxon>Pseudomonadota</taxon>
        <taxon>Alphaproteobacteria</taxon>
        <taxon>Hyphomonadales</taxon>
        <taxon>Hyphomonadaceae</taxon>
        <taxon>Hirschia</taxon>
    </lineage>
</organism>
<keyword evidence="2 12" id="KW-0963">Cytoplasm</keyword>
<feature type="binding site" evidence="12">
    <location>
        <position position="143"/>
    </location>
    <ligand>
        <name>Mg(2+)</name>
        <dbReference type="ChEBI" id="CHEBI:18420"/>
        <label>1</label>
    </ligand>
</feature>
<evidence type="ECO:0000256" key="11">
    <source>
        <dbReference type="ARBA" id="ARBA00023204"/>
    </source>
</evidence>
<keyword evidence="8 12" id="KW-0460">Magnesium</keyword>
<sequence>MSQSVRILGVDPGLRNTGWGIIDLDGPRLSWVAHGVIKPKTTLPMSERLSYIIRELNIVIDTHKPDESGIEETFVNKNPKSTLLLGQARGAAMAGLSMAGLTVAEFAATKVKQCVVGTGAADKDQVAFMIKRLLPKAEAMTADAADALAIAITTANHRNVRSFRKSA</sequence>
<evidence type="ECO:0000256" key="9">
    <source>
        <dbReference type="ARBA" id="ARBA00023125"/>
    </source>
</evidence>
<evidence type="ECO:0000256" key="5">
    <source>
        <dbReference type="ARBA" id="ARBA00022759"/>
    </source>
</evidence>
<evidence type="ECO:0000256" key="8">
    <source>
        <dbReference type="ARBA" id="ARBA00022842"/>
    </source>
</evidence>
<evidence type="ECO:0000256" key="6">
    <source>
        <dbReference type="ARBA" id="ARBA00022763"/>
    </source>
</evidence>
<feature type="active site" evidence="12">
    <location>
        <position position="71"/>
    </location>
</feature>
<comment type="function">
    <text evidence="12">The RuvA-RuvB-RuvC complex processes Holliday junction (HJ) DNA during genetic recombination and DNA repair. Endonuclease that resolves HJ intermediates. Cleaves cruciform DNA by making single-stranded nicks across the HJ at symmetrical positions within the homologous arms, yielding a 5'-phosphate and a 3'-hydroxyl group; requires a central core of homology in the junction. The consensus cleavage sequence is 5'-(A/T)TT(C/G)-3'. Cleavage occurs on the 3'-side of the TT dinucleotide at the point of strand exchange. HJ branch migration catalyzed by RuvA-RuvB allows RuvC to scan DNA until it finds its consensus sequence, where it cleaves and resolves the cruciform DNA.</text>
</comment>
<dbReference type="PROSITE" id="PS01321">
    <property type="entry name" value="RUVC"/>
    <property type="match status" value="1"/>
</dbReference>
<proteinExistence type="inferred from homology"/>